<organism evidence="3 4">
    <name type="scientific">Aspergillus lucknowensis</name>
    <dbReference type="NCBI Taxonomy" id="176173"/>
    <lineage>
        <taxon>Eukaryota</taxon>
        <taxon>Fungi</taxon>
        <taxon>Dikarya</taxon>
        <taxon>Ascomycota</taxon>
        <taxon>Pezizomycotina</taxon>
        <taxon>Eurotiomycetes</taxon>
        <taxon>Eurotiomycetidae</taxon>
        <taxon>Eurotiales</taxon>
        <taxon>Aspergillaceae</taxon>
        <taxon>Aspergillus</taxon>
        <taxon>Aspergillus subgen. Nidulantes</taxon>
    </lineage>
</organism>
<feature type="transmembrane region" description="Helical" evidence="2">
    <location>
        <begin position="86"/>
        <end position="104"/>
    </location>
</feature>
<comment type="caution">
    <text evidence="3">The sequence shown here is derived from an EMBL/GenBank/DDBJ whole genome shotgun (WGS) entry which is preliminary data.</text>
</comment>
<dbReference type="EMBL" id="JBFXLQ010000009">
    <property type="protein sequence ID" value="KAL2869515.1"/>
    <property type="molecule type" value="Genomic_DNA"/>
</dbReference>
<evidence type="ECO:0000256" key="2">
    <source>
        <dbReference type="SAM" id="Phobius"/>
    </source>
</evidence>
<keyword evidence="4" id="KW-1185">Reference proteome</keyword>
<evidence type="ECO:0000313" key="3">
    <source>
        <dbReference type="EMBL" id="KAL2869515.1"/>
    </source>
</evidence>
<dbReference type="Proteomes" id="UP001610432">
    <property type="component" value="Unassembled WGS sequence"/>
</dbReference>
<proteinExistence type="predicted"/>
<feature type="compositionally biased region" description="Polar residues" evidence="1">
    <location>
        <begin position="28"/>
        <end position="52"/>
    </location>
</feature>
<feature type="region of interest" description="Disordered" evidence="1">
    <location>
        <begin position="18"/>
        <end position="74"/>
    </location>
</feature>
<keyword evidence="2" id="KW-0472">Membrane</keyword>
<evidence type="ECO:0000256" key="1">
    <source>
        <dbReference type="SAM" id="MobiDB-lite"/>
    </source>
</evidence>
<sequence>MPPLTRRIHRIHHHLPLSAKPRSLHPHSVSSRAPNTRQHSFSTGALSLNKASAPNGDPKNTHSHKGNPELPRVSLDGLGISKNVRVVLYTLLGIWGTFETYFYYQAIMRWWRARNQPETEAAD</sequence>
<reference evidence="3 4" key="1">
    <citation type="submission" date="2024-07" db="EMBL/GenBank/DDBJ databases">
        <title>Section-level genome sequencing and comparative genomics of Aspergillus sections Usti and Cavernicolus.</title>
        <authorList>
            <consortium name="Lawrence Berkeley National Laboratory"/>
            <person name="Nybo J.L."/>
            <person name="Vesth T.C."/>
            <person name="Theobald S."/>
            <person name="Frisvad J.C."/>
            <person name="Larsen T.O."/>
            <person name="Kjaerboelling I."/>
            <person name="Rothschild-Mancinelli K."/>
            <person name="Lyhne E.K."/>
            <person name="Kogle M.E."/>
            <person name="Barry K."/>
            <person name="Clum A."/>
            <person name="Na H."/>
            <person name="Ledsgaard L."/>
            <person name="Lin J."/>
            <person name="Lipzen A."/>
            <person name="Kuo A."/>
            <person name="Riley R."/>
            <person name="Mondo S."/>
            <person name="Labutti K."/>
            <person name="Haridas S."/>
            <person name="Pangalinan J."/>
            <person name="Salamov A.A."/>
            <person name="Simmons B.A."/>
            <person name="Magnuson J.K."/>
            <person name="Chen J."/>
            <person name="Drula E."/>
            <person name="Henrissat B."/>
            <person name="Wiebenga A."/>
            <person name="Lubbers R.J."/>
            <person name="Gomes A.C."/>
            <person name="Macurrencykelacurrency M.R."/>
            <person name="Stajich J."/>
            <person name="Grigoriev I.V."/>
            <person name="Mortensen U.H."/>
            <person name="De Vries R.P."/>
            <person name="Baker S.E."/>
            <person name="Andersen M.R."/>
        </authorList>
    </citation>
    <scope>NUCLEOTIDE SEQUENCE [LARGE SCALE GENOMIC DNA]</scope>
    <source>
        <strain evidence="3 4">CBS 449.75</strain>
    </source>
</reference>
<dbReference type="GeneID" id="98147562"/>
<dbReference type="RefSeq" id="XP_070888494.1">
    <property type="nucleotide sequence ID" value="XM_071032490.1"/>
</dbReference>
<protein>
    <submittedName>
        <fullName evidence="3">Uncharacterized protein</fullName>
    </submittedName>
</protein>
<keyword evidence="2" id="KW-1133">Transmembrane helix</keyword>
<evidence type="ECO:0000313" key="4">
    <source>
        <dbReference type="Proteomes" id="UP001610432"/>
    </source>
</evidence>
<name>A0ABR4LYB2_9EURO</name>
<keyword evidence="2" id="KW-0812">Transmembrane</keyword>
<gene>
    <name evidence="3" type="ORF">BJX67DRAFT_379066</name>
</gene>
<accession>A0ABR4LYB2</accession>